<dbReference type="Proteomes" id="UP000003082">
    <property type="component" value="Unassembled WGS sequence"/>
</dbReference>
<dbReference type="EMBL" id="ACFU01000006">
    <property type="protein sequence ID" value="EEF14548.1"/>
    <property type="molecule type" value="Genomic_DNA"/>
</dbReference>
<evidence type="ECO:0000313" key="2">
    <source>
        <dbReference type="Proteomes" id="UP000003082"/>
    </source>
</evidence>
<comment type="caution">
    <text evidence="1">The sequence shown here is derived from an EMBL/GenBank/DDBJ whole genome shotgun (WGS) entry which is preliminary data.</text>
</comment>
<reference evidence="1 2" key="1">
    <citation type="submission" date="2008-08" db="EMBL/GenBank/DDBJ databases">
        <authorList>
            <person name="Madupu R."/>
            <person name="Durkin A.S."/>
            <person name="Torralba M."/>
            <person name="Methe B."/>
            <person name="Sutton G.G."/>
            <person name="Strausberg R.L."/>
            <person name="Nelson K.E."/>
        </authorList>
    </citation>
    <scope>NUCLEOTIDE SEQUENCE [LARGE SCALE GENOMIC DNA]</scope>
    <source>
        <strain evidence="1 2">RM3267</strain>
    </source>
</reference>
<proteinExistence type="predicted"/>
<keyword evidence="2" id="KW-1185">Reference proteome</keyword>
<protein>
    <submittedName>
        <fullName evidence="1">Uncharacterized protein</fullName>
    </submittedName>
</protein>
<name>B9D0D1_CAMRE</name>
<accession>B9D0D1</accession>
<evidence type="ECO:0000313" key="1">
    <source>
        <dbReference type="EMBL" id="EEF14548.1"/>
    </source>
</evidence>
<sequence>MLGKPTSPFATIFTGLNFTSNLKKFKITFSLGRPRKKKDQILHA</sequence>
<gene>
    <name evidence="1" type="ORF">CAMRE0001_1132</name>
</gene>
<organism evidence="1 2">
    <name type="scientific">Campylobacter rectus RM3267</name>
    <dbReference type="NCBI Taxonomy" id="553218"/>
    <lineage>
        <taxon>Bacteria</taxon>
        <taxon>Pseudomonadati</taxon>
        <taxon>Campylobacterota</taxon>
        <taxon>Epsilonproteobacteria</taxon>
        <taxon>Campylobacterales</taxon>
        <taxon>Campylobacteraceae</taxon>
        <taxon>Campylobacter</taxon>
    </lineage>
</organism>
<dbReference type="AlphaFoldDB" id="B9D0D1"/>